<evidence type="ECO:0000313" key="8">
    <source>
        <dbReference type="Proteomes" id="UP000011717"/>
    </source>
</evidence>
<feature type="transmembrane region" description="Helical" evidence="6">
    <location>
        <begin position="79"/>
        <end position="98"/>
    </location>
</feature>
<organism evidence="7 8">
    <name type="scientific">Pacificimonas flava</name>
    <dbReference type="NCBI Taxonomy" id="1234595"/>
    <lineage>
        <taxon>Bacteria</taxon>
        <taxon>Pseudomonadati</taxon>
        <taxon>Pseudomonadota</taxon>
        <taxon>Alphaproteobacteria</taxon>
        <taxon>Sphingomonadales</taxon>
        <taxon>Sphingosinicellaceae</taxon>
        <taxon>Pacificimonas</taxon>
    </lineage>
</organism>
<feature type="transmembrane region" description="Helical" evidence="6">
    <location>
        <begin position="211"/>
        <end position="229"/>
    </location>
</feature>
<dbReference type="EMBL" id="AMRV01000001">
    <property type="protein sequence ID" value="EMD84461.1"/>
    <property type="molecule type" value="Genomic_DNA"/>
</dbReference>
<evidence type="ECO:0000256" key="3">
    <source>
        <dbReference type="ARBA" id="ARBA00022692"/>
    </source>
</evidence>
<dbReference type="PATRIC" id="fig|1234595.3.peg.390"/>
<accession>M2TRQ3</accession>
<dbReference type="OrthoDB" id="259025at2"/>
<sequence>MTDIVAYCGLPPSPVTLLARWNFDPLLAVALAGLAGLHLARLHRKGAALSLPALGWTIAAFCFLSPLCALSVSLFSARIGQHMILALVAAPLIALGLPSRGSIRGLWGAAALFAAALWFWHMPAPYSATFRSDLVYWSMHVSLFGSAILLWQGLLDVRPERALPVLAVGAASSIQMGLLGAVFAMSTRPLFAVHLATAPVWGLTPLADQQLGGLLMWVPGLLFFLLAGARTVHPLLKPSGFAGN</sequence>
<keyword evidence="3 6" id="KW-0812">Transmembrane</keyword>
<protein>
    <recommendedName>
        <fullName evidence="9">Cytochrome c oxidase assembly protein</fullName>
    </recommendedName>
</protein>
<feature type="transmembrane region" description="Helical" evidence="6">
    <location>
        <begin position="134"/>
        <end position="151"/>
    </location>
</feature>
<evidence type="ECO:0000313" key="7">
    <source>
        <dbReference type="EMBL" id="EMD84461.1"/>
    </source>
</evidence>
<feature type="transmembrane region" description="Helical" evidence="6">
    <location>
        <begin position="163"/>
        <end position="185"/>
    </location>
</feature>
<evidence type="ECO:0000256" key="6">
    <source>
        <dbReference type="SAM" id="Phobius"/>
    </source>
</evidence>
<dbReference type="Proteomes" id="UP000011717">
    <property type="component" value="Unassembled WGS sequence"/>
</dbReference>
<reference evidence="7 8" key="1">
    <citation type="journal article" date="2013" name="Genome Announc.">
        <title>Draft Genome Sequence of Strain JLT2015T, Belonging to the Family Sphingomonadaceae of the Alphaproteobacteria.</title>
        <authorList>
            <person name="Tang K."/>
            <person name="Liu K."/>
            <person name="Li S."/>
            <person name="Jiao N."/>
        </authorList>
    </citation>
    <scope>NUCLEOTIDE SEQUENCE [LARGE SCALE GENOMIC DNA]</scope>
    <source>
        <strain evidence="7 8">JLT2015</strain>
    </source>
</reference>
<feature type="transmembrane region" description="Helical" evidence="6">
    <location>
        <begin position="21"/>
        <end position="39"/>
    </location>
</feature>
<evidence type="ECO:0000256" key="4">
    <source>
        <dbReference type="ARBA" id="ARBA00022989"/>
    </source>
</evidence>
<feature type="transmembrane region" description="Helical" evidence="6">
    <location>
        <begin position="105"/>
        <end position="122"/>
    </location>
</feature>
<dbReference type="InterPro" id="IPR019108">
    <property type="entry name" value="Caa3_assmbl_CtaG-rel"/>
</dbReference>
<name>M2TRQ3_9SPHN</name>
<dbReference type="RefSeq" id="WP_008599821.1">
    <property type="nucleotide sequence ID" value="NZ_AMRV01000001.1"/>
</dbReference>
<keyword evidence="4 6" id="KW-1133">Transmembrane helix</keyword>
<proteinExistence type="predicted"/>
<comment type="subcellular location">
    <subcellularLocation>
        <location evidence="1">Cell membrane</location>
        <topology evidence="1">Multi-pass membrane protein</topology>
    </subcellularLocation>
</comment>
<dbReference type="AlphaFoldDB" id="M2TRQ3"/>
<keyword evidence="8" id="KW-1185">Reference proteome</keyword>
<feature type="transmembrane region" description="Helical" evidence="6">
    <location>
        <begin position="51"/>
        <end position="73"/>
    </location>
</feature>
<evidence type="ECO:0000256" key="5">
    <source>
        <dbReference type="ARBA" id="ARBA00023136"/>
    </source>
</evidence>
<evidence type="ECO:0000256" key="2">
    <source>
        <dbReference type="ARBA" id="ARBA00022475"/>
    </source>
</evidence>
<comment type="caution">
    <text evidence="7">The sequence shown here is derived from an EMBL/GenBank/DDBJ whole genome shotgun (WGS) entry which is preliminary data.</text>
</comment>
<keyword evidence="5 6" id="KW-0472">Membrane</keyword>
<evidence type="ECO:0000256" key="1">
    <source>
        <dbReference type="ARBA" id="ARBA00004651"/>
    </source>
</evidence>
<dbReference type="Pfam" id="PF09678">
    <property type="entry name" value="Caa3_CtaG"/>
    <property type="match status" value="2"/>
</dbReference>
<evidence type="ECO:0008006" key="9">
    <source>
        <dbReference type="Google" id="ProtNLM"/>
    </source>
</evidence>
<gene>
    <name evidence="7" type="ORF">C725_0391</name>
</gene>
<keyword evidence="2" id="KW-1003">Cell membrane</keyword>
<dbReference type="GO" id="GO:0005886">
    <property type="term" value="C:plasma membrane"/>
    <property type="evidence" value="ECO:0007669"/>
    <property type="project" value="UniProtKB-SubCell"/>
</dbReference>